<reference evidence="1 2" key="1">
    <citation type="submission" date="2023-09" db="EMBL/GenBank/DDBJ databases">
        <title>Multi-omics analysis of a traditional fermented food reveals byproduct-associated fungal strains for waste-to-food upcycling.</title>
        <authorList>
            <consortium name="Lawrence Berkeley National Laboratory"/>
            <person name="Rekdal V.M."/>
            <person name="Villalobos-Escobedo J.M."/>
            <person name="Rodriguez-Valeron N."/>
            <person name="Garcia M.O."/>
            <person name="Vasquez D.P."/>
            <person name="Damayanti I."/>
            <person name="Sorensen P.M."/>
            <person name="Baidoo E.E."/>
            <person name="De Carvalho A.C."/>
            <person name="Riley R."/>
            <person name="Lipzen A."/>
            <person name="He G."/>
            <person name="Yan M."/>
            <person name="Haridas S."/>
            <person name="Daum C."/>
            <person name="Yoshinaga Y."/>
            <person name="Ng V."/>
            <person name="Grigoriev I.V."/>
            <person name="Munk R."/>
            <person name="Nuraida L."/>
            <person name="Wijaya C.H."/>
            <person name="Morales P.-C."/>
            <person name="Keasling J.D."/>
        </authorList>
    </citation>
    <scope>NUCLEOTIDE SEQUENCE [LARGE SCALE GENOMIC DNA]</scope>
    <source>
        <strain evidence="1 2">FGSC 2613</strain>
    </source>
</reference>
<protein>
    <submittedName>
        <fullName evidence="1">Uncharacterized protein</fullName>
    </submittedName>
</protein>
<evidence type="ECO:0000313" key="1">
    <source>
        <dbReference type="EMBL" id="KAL0469144.1"/>
    </source>
</evidence>
<sequence>MSLVSPICGSAHRCLGSWFLLAEVASNPCHAQTISFCRAVKGVTRTTAEDPGSACGDACMCKTAVHMQTFQDSEQLANADPHPAPMDDDKFITTTSSSSVLDAAKPFECRFFLDANEAYISLSTPDAQWGNVPPSNYLATTLGYPLALSPMQQLHVIKILNKEAKEGHVDDTIQFFVNQLYAAVSSVHTRKSDARTHTETMAK</sequence>
<name>A0ABR3D981_NEUIN</name>
<evidence type="ECO:0000313" key="2">
    <source>
        <dbReference type="Proteomes" id="UP001451303"/>
    </source>
</evidence>
<proteinExistence type="predicted"/>
<gene>
    <name evidence="1" type="ORF">QR685DRAFT_590505</name>
</gene>
<keyword evidence="2" id="KW-1185">Reference proteome</keyword>
<organism evidence="1 2">
    <name type="scientific">Neurospora intermedia</name>
    <dbReference type="NCBI Taxonomy" id="5142"/>
    <lineage>
        <taxon>Eukaryota</taxon>
        <taxon>Fungi</taxon>
        <taxon>Dikarya</taxon>
        <taxon>Ascomycota</taxon>
        <taxon>Pezizomycotina</taxon>
        <taxon>Sordariomycetes</taxon>
        <taxon>Sordariomycetidae</taxon>
        <taxon>Sordariales</taxon>
        <taxon>Sordariaceae</taxon>
        <taxon>Neurospora</taxon>
    </lineage>
</organism>
<comment type="caution">
    <text evidence="1">The sequence shown here is derived from an EMBL/GenBank/DDBJ whole genome shotgun (WGS) entry which is preliminary data.</text>
</comment>
<accession>A0ABR3D981</accession>
<dbReference type="Proteomes" id="UP001451303">
    <property type="component" value="Unassembled WGS sequence"/>
</dbReference>
<dbReference type="EMBL" id="JAVLET010000006">
    <property type="protein sequence ID" value="KAL0469144.1"/>
    <property type="molecule type" value="Genomic_DNA"/>
</dbReference>